<dbReference type="InterPro" id="IPR029021">
    <property type="entry name" value="Prot-tyrosine_phosphatase-like"/>
</dbReference>
<feature type="domain" description="Tyrosine specific protein phosphatases" evidence="7">
    <location>
        <begin position="107"/>
        <end position="174"/>
    </location>
</feature>
<name>A0A6A6P104_9PEZI</name>
<dbReference type="InterPro" id="IPR000387">
    <property type="entry name" value="Tyr_Pase_dom"/>
</dbReference>
<dbReference type="PANTHER" id="PTHR10159">
    <property type="entry name" value="DUAL SPECIFICITY PROTEIN PHOSPHATASE"/>
    <property type="match status" value="1"/>
</dbReference>
<dbReference type="AlphaFoldDB" id="A0A6A6P104"/>
<dbReference type="PROSITE" id="PS50056">
    <property type="entry name" value="TYR_PHOSPHATASE_2"/>
    <property type="match status" value="1"/>
</dbReference>
<dbReference type="OrthoDB" id="10252009at2759"/>
<dbReference type="InterPro" id="IPR016130">
    <property type="entry name" value="Tyr_Pase_AS"/>
</dbReference>
<protein>
    <recommendedName>
        <fullName evidence="2">protein-tyrosine-phosphatase</fullName>
        <ecNumber evidence="2">3.1.3.48</ecNumber>
    </recommendedName>
</protein>
<dbReference type="GO" id="GO:0017017">
    <property type="term" value="F:MAP kinase tyrosine/serine/threonine phosphatase activity"/>
    <property type="evidence" value="ECO:0007669"/>
    <property type="project" value="TreeGrafter"/>
</dbReference>
<dbReference type="GO" id="GO:0005737">
    <property type="term" value="C:cytoplasm"/>
    <property type="evidence" value="ECO:0007669"/>
    <property type="project" value="TreeGrafter"/>
</dbReference>
<dbReference type="Pfam" id="PF00782">
    <property type="entry name" value="DSPc"/>
    <property type="match status" value="1"/>
</dbReference>
<keyword evidence="3" id="KW-0378">Hydrolase</keyword>
<accession>A0A6A6P104</accession>
<dbReference type="InterPro" id="IPR020422">
    <property type="entry name" value="TYR_PHOSPHATASE_DUAL_dom"/>
</dbReference>
<dbReference type="InterPro" id="IPR000340">
    <property type="entry name" value="Dual-sp_phosphatase_cat-dom"/>
</dbReference>
<dbReference type="Gene3D" id="3.90.190.10">
    <property type="entry name" value="Protein tyrosine phosphatase superfamily"/>
    <property type="match status" value="1"/>
</dbReference>
<feature type="domain" description="Tyrosine-protein phosphatase" evidence="6">
    <location>
        <begin position="32"/>
        <end position="195"/>
    </location>
</feature>
<evidence type="ECO:0000313" key="9">
    <source>
        <dbReference type="Proteomes" id="UP000799766"/>
    </source>
</evidence>
<evidence type="ECO:0000256" key="4">
    <source>
        <dbReference type="ARBA" id="ARBA00022912"/>
    </source>
</evidence>
<comment type="similarity">
    <text evidence="1">Belongs to the protein-tyrosine phosphatase family. Non-receptor class dual specificity subfamily.</text>
</comment>
<keyword evidence="4" id="KW-0904">Protein phosphatase</keyword>
<organism evidence="8 9">
    <name type="scientific">Lineolata rhizophorae</name>
    <dbReference type="NCBI Taxonomy" id="578093"/>
    <lineage>
        <taxon>Eukaryota</taxon>
        <taxon>Fungi</taxon>
        <taxon>Dikarya</taxon>
        <taxon>Ascomycota</taxon>
        <taxon>Pezizomycotina</taxon>
        <taxon>Dothideomycetes</taxon>
        <taxon>Dothideomycetes incertae sedis</taxon>
        <taxon>Lineolatales</taxon>
        <taxon>Lineolataceae</taxon>
        <taxon>Lineolata</taxon>
    </lineage>
</organism>
<proteinExistence type="inferred from homology"/>
<dbReference type="SMART" id="SM00195">
    <property type="entry name" value="DSPc"/>
    <property type="match status" value="1"/>
</dbReference>
<evidence type="ECO:0000259" key="6">
    <source>
        <dbReference type="PROSITE" id="PS50054"/>
    </source>
</evidence>
<dbReference type="SUPFAM" id="SSF52799">
    <property type="entry name" value="(Phosphotyrosine protein) phosphatases II"/>
    <property type="match status" value="1"/>
</dbReference>
<reference evidence="8" key="1">
    <citation type="journal article" date="2020" name="Stud. Mycol.">
        <title>101 Dothideomycetes genomes: a test case for predicting lifestyles and emergence of pathogens.</title>
        <authorList>
            <person name="Haridas S."/>
            <person name="Albert R."/>
            <person name="Binder M."/>
            <person name="Bloem J."/>
            <person name="Labutti K."/>
            <person name="Salamov A."/>
            <person name="Andreopoulos B."/>
            <person name="Baker S."/>
            <person name="Barry K."/>
            <person name="Bills G."/>
            <person name="Bluhm B."/>
            <person name="Cannon C."/>
            <person name="Castanera R."/>
            <person name="Culley D."/>
            <person name="Daum C."/>
            <person name="Ezra D."/>
            <person name="Gonzalez J."/>
            <person name="Henrissat B."/>
            <person name="Kuo A."/>
            <person name="Liang C."/>
            <person name="Lipzen A."/>
            <person name="Lutzoni F."/>
            <person name="Magnuson J."/>
            <person name="Mondo S."/>
            <person name="Nolan M."/>
            <person name="Ohm R."/>
            <person name="Pangilinan J."/>
            <person name="Park H.-J."/>
            <person name="Ramirez L."/>
            <person name="Alfaro M."/>
            <person name="Sun H."/>
            <person name="Tritt A."/>
            <person name="Yoshinaga Y."/>
            <person name="Zwiers L.-H."/>
            <person name="Turgeon B."/>
            <person name="Goodwin S."/>
            <person name="Spatafora J."/>
            <person name="Crous P."/>
            <person name="Grigoriev I."/>
        </authorList>
    </citation>
    <scope>NUCLEOTIDE SEQUENCE</scope>
    <source>
        <strain evidence="8">ATCC 16933</strain>
    </source>
</reference>
<dbReference type="GO" id="GO:0033550">
    <property type="term" value="F:MAP kinase tyrosine phosphatase activity"/>
    <property type="evidence" value="ECO:0007669"/>
    <property type="project" value="TreeGrafter"/>
</dbReference>
<dbReference type="EMBL" id="MU001680">
    <property type="protein sequence ID" value="KAF2457685.1"/>
    <property type="molecule type" value="Genomic_DNA"/>
</dbReference>
<dbReference type="PROSITE" id="PS00383">
    <property type="entry name" value="TYR_PHOSPHATASE_1"/>
    <property type="match status" value="1"/>
</dbReference>
<dbReference type="PROSITE" id="PS50054">
    <property type="entry name" value="TYR_PHOSPHATASE_DUAL"/>
    <property type="match status" value="1"/>
</dbReference>
<dbReference type="CDD" id="cd14498">
    <property type="entry name" value="DSP"/>
    <property type="match status" value="1"/>
</dbReference>
<dbReference type="Proteomes" id="UP000799766">
    <property type="component" value="Unassembled WGS sequence"/>
</dbReference>
<gene>
    <name evidence="8" type="ORF">BDY21DRAFT_321172</name>
</gene>
<feature type="region of interest" description="Disordered" evidence="5">
    <location>
        <begin position="1"/>
        <end position="27"/>
    </location>
</feature>
<dbReference type="GO" id="GO:0043409">
    <property type="term" value="P:negative regulation of MAPK cascade"/>
    <property type="evidence" value="ECO:0007669"/>
    <property type="project" value="TreeGrafter"/>
</dbReference>
<evidence type="ECO:0000313" key="8">
    <source>
        <dbReference type="EMBL" id="KAF2457685.1"/>
    </source>
</evidence>
<evidence type="ECO:0000256" key="1">
    <source>
        <dbReference type="ARBA" id="ARBA00008601"/>
    </source>
</evidence>
<evidence type="ECO:0000259" key="7">
    <source>
        <dbReference type="PROSITE" id="PS50056"/>
    </source>
</evidence>
<dbReference type="GO" id="GO:0008330">
    <property type="term" value="F:protein tyrosine/threonine phosphatase activity"/>
    <property type="evidence" value="ECO:0007669"/>
    <property type="project" value="TreeGrafter"/>
</dbReference>
<evidence type="ECO:0000256" key="3">
    <source>
        <dbReference type="ARBA" id="ARBA00022801"/>
    </source>
</evidence>
<keyword evidence="9" id="KW-1185">Reference proteome</keyword>
<evidence type="ECO:0000256" key="5">
    <source>
        <dbReference type="SAM" id="MobiDB-lite"/>
    </source>
</evidence>
<evidence type="ECO:0000256" key="2">
    <source>
        <dbReference type="ARBA" id="ARBA00013064"/>
    </source>
</evidence>
<sequence length="267" mass="30964">MSPDLHNARPRQETEQTVGKKEEERKKYPDPWMTEIVPGLFLGDVPASVCPEMLQKNHINAMVSLYDCLTGWRRAMLLAGKPDDRHIFIRSEDSPTLDTLVYMSDICDFIDQMASPVLRLSSSLQFSSAPITTNSILVHCQAGRSRSPAVIIAYLMRKYRITYEDALKFVRTKRRVKPSANLVRQLRIWEEVEYNVWEYDERTIPKALYCHGVTLRTHHTVVRNWLTWRQPPRRLSPTFSSHARRLVDSSSRNVLLIEHPFIANQSS</sequence>
<dbReference type="PANTHER" id="PTHR10159:SF519">
    <property type="entry name" value="DUAL SPECIFICITY PROTEIN PHOSPHATASE MPK3"/>
    <property type="match status" value="1"/>
</dbReference>
<dbReference type="EC" id="3.1.3.48" evidence="2"/>